<dbReference type="GO" id="GO:0003723">
    <property type="term" value="F:RNA binding"/>
    <property type="evidence" value="ECO:0007669"/>
    <property type="project" value="InterPro"/>
</dbReference>
<protein>
    <submittedName>
        <fullName evidence="6">Ribosomal protein L24</fullName>
    </submittedName>
</protein>
<dbReference type="NCBIfam" id="TIGR01080">
    <property type="entry name" value="rplX_A_E"/>
    <property type="match status" value="1"/>
</dbReference>
<dbReference type="CDD" id="cd06089">
    <property type="entry name" value="KOW_RPL26"/>
    <property type="match status" value="1"/>
</dbReference>
<keyword evidence="7" id="KW-1185">Reference proteome</keyword>
<dbReference type="InterPro" id="IPR005824">
    <property type="entry name" value="KOW"/>
</dbReference>
<dbReference type="InterPro" id="IPR014722">
    <property type="entry name" value="Rib_uL2_dom2"/>
</dbReference>
<dbReference type="InterPro" id="IPR005825">
    <property type="entry name" value="Ribosomal_uL24_CS"/>
</dbReference>
<keyword evidence="2 6" id="KW-0689">Ribosomal protein</keyword>
<dbReference type="GO" id="GO:0015934">
    <property type="term" value="C:large ribosomal subunit"/>
    <property type="evidence" value="ECO:0007669"/>
    <property type="project" value="InterPro"/>
</dbReference>
<evidence type="ECO:0000313" key="6">
    <source>
        <dbReference type="EMBL" id="WWC89849.1"/>
    </source>
</evidence>
<comment type="similarity">
    <text evidence="1">Belongs to the universal ribosomal protein uL24 family.</text>
</comment>
<dbReference type="RefSeq" id="XP_066076612.1">
    <property type="nucleotide sequence ID" value="XM_066220515.1"/>
</dbReference>
<dbReference type="EMBL" id="CP144103">
    <property type="protein sequence ID" value="WWC89849.1"/>
    <property type="molecule type" value="Genomic_DNA"/>
</dbReference>
<dbReference type="GeneID" id="91095447"/>
<organism evidence="6 7">
    <name type="scientific">Kwoniella dendrophila CBS 6074</name>
    <dbReference type="NCBI Taxonomy" id="1295534"/>
    <lineage>
        <taxon>Eukaryota</taxon>
        <taxon>Fungi</taxon>
        <taxon>Dikarya</taxon>
        <taxon>Basidiomycota</taxon>
        <taxon>Agaricomycotina</taxon>
        <taxon>Tremellomycetes</taxon>
        <taxon>Tremellales</taxon>
        <taxon>Cryptococcaceae</taxon>
        <taxon>Kwoniella</taxon>
    </lineage>
</organism>
<name>A0AAX4JX76_9TREE</name>
<dbReference type="PROSITE" id="PS01108">
    <property type="entry name" value="RIBOSOMAL_L24"/>
    <property type="match status" value="1"/>
</dbReference>
<dbReference type="Proteomes" id="UP001355207">
    <property type="component" value="Chromosome 6"/>
</dbReference>
<dbReference type="InterPro" id="IPR041988">
    <property type="entry name" value="Ribosomal_uL24_KOW"/>
</dbReference>
<dbReference type="InterPro" id="IPR005756">
    <property type="entry name" value="Ribosomal_uL24_euk/arc"/>
</dbReference>
<evidence type="ECO:0000259" key="5">
    <source>
        <dbReference type="SMART" id="SM00739"/>
    </source>
</evidence>
<dbReference type="Gene3D" id="2.30.30.30">
    <property type="match status" value="1"/>
</dbReference>
<dbReference type="InterPro" id="IPR008991">
    <property type="entry name" value="Translation_prot_SH3-like_sf"/>
</dbReference>
<evidence type="ECO:0000313" key="7">
    <source>
        <dbReference type="Proteomes" id="UP001355207"/>
    </source>
</evidence>
<dbReference type="Pfam" id="PF16906">
    <property type="entry name" value="Ribosomal_L26"/>
    <property type="match status" value="1"/>
</dbReference>
<feature type="domain" description="KOW" evidence="5">
    <location>
        <begin position="19"/>
        <end position="46"/>
    </location>
</feature>
<dbReference type="GO" id="GO:0003735">
    <property type="term" value="F:structural constituent of ribosome"/>
    <property type="evidence" value="ECO:0007669"/>
    <property type="project" value="InterPro"/>
</dbReference>
<accession>A0AAX4JX76</accession>
<keyword evidence="3" id="KW-0687">Ribonucleoprotein</keyword>
<reference evidence="6 7" key="1">
    <citation type="submission" date="2024-01" db="EMBL/GenBank/DDBJ databases">
        <title>Comparative genomics of Cryptococcus and Kwoniella reveals pathogenesis evolution and contrasting modes of karyotype evolution via chromosome fusion or intercentromeric recombination.</title>
        <authorList>
            <person name="Coelho M.A."/>
            <person name="David-Palma M."/>
            <person name="Shea T."/>
            <person name="Bowers K."/>
            <person name="McGinley-Smith S."/>
            <person name="Mohammad A.W."/>
            <person name="Gnirke A."/>
            <person name="Yurkov A.M."/>
            <person name="Nowrousian M."/>
            <person name="Sun S."/>
            <person name="Cuomo C.A."/>
            <person name="Heitman J."/>
        </authorList>
    </citation>
    <scope>NUCLEOTIDE SEQUENCE [LARGE SCALE GENOMIC DNA]</scope>
    <source>
        <strain evidence="6 7">CBS 6074</strain>
    </source>
</reference>
<evidence type="ECO:0000256" key="2">
    <source>
        <dbReference type="ARBA" id="ARBA00022980"/>
    </source>
</evidence>
<evidence type="ECO:0000256" key="4">
    <source>
        <dbReference type="SAM" id="MobiDB-lite"/>
    </source>
</evidence>
<dbReference type="Pfam" id="PF00467">
    <property type="entry name" value="KOW"/>
    <property type="match status" value="1"/>
</dbReference>
<dbReference type="AlphaFoldDB" id="A0AAX4JX76"/>
<evidence type="ECO:0000256" key="1">
    <source>
        <dbReference type="ARBA" id="ARBA00010618"/>
    </source>
</evidence>
<dbReference type="SMART" id="SM00739">
    <property type="entry name" value="KOW"/>
    <property type="match status" value="1"/>
</dbReference>
<dbReference type="PANTHER" id="PTHR11143">
    <property type="entry name" value="60S RIBOSOMAL PROTEIN L26 FAMILY MEMBER"/>
    <property type="match status" value="1"/>
</dbReference>
<sequence>MSSPLSKELRKEHTARSIPIRKDDEVLIVRGKYKGREGKVTQVYRKKWVIHVERVHIEKSNAATVPVGIHPSNVVITSLKLDSDRKAILERKGSKSSSQEKGDVEMKE</sequence>
<evidence type="ECO:0000256" key="3">
    <source>
        <dbReference type="ARBA" id="ARBA00023274"/>
    </source>
</evidence>
<dbReference type="GO" id="GO:0006412">
    <property type="term" value="P:translation"/>
    <property type="evidence" value="ECO:0007669"/>
    <property type="project" value="InterPro"/>
</dbReference>
<dbReference type="FunFam" id="2.30.30.30:FF:000009">
    <property type="entry name" value="60S ribosomal protein L26"/>
    <property type="match status" value="1"/>
</dbReference>
<proteinExistence type="inferred from homology"/>
<dbReference type="SUPFAM" id="SSF50104">
    <property type="entry name" value="Translation proteins SH3-like domain"/>
    <property type="match status" value="1"/>
</dbReference>
<feature type="region of interest" description="Disordered" evidence="4">
    <location>
        <begin position="89"/>
        <end position="108"/>
    </location>
</feature>
<gene>
    <name evidence="6" type="ORF">L201_004777</name>
</gene>